<proteinExistence type="inferred from homology"/>
<evidence type="ECO:0000256" key="1">
    <source>
        <dbReference type="ARBA" id="ARBA00006739"/>
    </source>
</evidence>
<dbReference type="PANTHER" id="PTHR48090">
    <property type="entry name" value="UNDECAPRENYL-PHOSPHATE 4-DEOXY-4-FORMAMIDO-L-ARABINOSE TRANSFERASE-RELATED"/>
    <property type="match status" value="1"/>
</dbReference>
<comment type="similarity">
    <text evidence="1">Belongs to the glycosyltransferase 2 family.</text>
</comment>
<accession>A0ABV3XC70</accession>
<evidence type="ECO:0000313" key="4">
    <source>
        <dbReference type="EMBL" id="MEX5718151.1"/>
    </source>
</evidence>
<dbReference type="InterPro" id="IPR029044">
    <property type="entry name" value="Nucleotide-diphossugar_trans"/>
</dbReference>
<evidence type="ECO:0000313" key="5">
    <source>
        <dbReference type="Proteomes" id="UP001560045"/>
    </source>
</evidence>
<name>A0ABV3XC70_9ACTN</name>
<dbReference type="CDD" id="cd04179">
    <property type="entry name" value="DPM_DPG-synthase_like"/>
    <property type="match status" value="1"/>
</dbReference>
<dbReference type="InterPro" id="IPR001173">
    <property type="entry name" value="Glyco_trans_2-like"/>
</dbReference>
<evidence type="ECO:0000256" key="2">
    <source>
        <dbReference type="SAM" id="MobiDB-lite"/>
    </source>
</evidence>
<gene>
    <name evidence="4" type="ORF">ABQ292_07175</name>
</gene>
<comment type="caution">
    <text evidence="4">The sequence shown here is derived from an EMBL/GenBank/DDBJ whole genome shotgun (WGS) entry which is preliminary data.</text>
</comment>
<dbReference type="EMBL" id="JBFNXQ010000015">
    <property type="protein sequence ID" value="MEX5718151.1"/>
    <property type="molecule type" value="Genomic_DNA"/>
</dbReference>
<dbReference type="PANTHER" id="PTHR48090:SF7">
    <property type="entry name" value="RFBJ PROTEIN"/>
    <property type="match status" value="1"/>
</dbReference>
<organism evidence="4 5">
    <name type="scientific">Geodermatophilus maliterrae</name>
    <dbReference type="NCBI Taxonomy" id="3162531"/>
    <lineage>
        <taxon>Bacteria</taxon>
        <taxon>Bacillati</taxon>
        <taxon>Actinomycetota</taxon>
        <taxon>Actinomycetes</taxon>
        <taxon>Geodermatophilales</taxon>
        <taxon>Geodermatophilaceae</taxon>
        <taxon>Geodermatophilus</taxon>
    </lineage>
</organism>
<sequence length="251" mass="27663">MTESHTPGSHTPGSHTPGSRTPRFSLVVPCYNEAASLPELVLRARFTAEAGDGEVVLVDNGSTDDTPEVLARLLDPADDRVRSIRVDPNRGYGWGITSGLAATRAPIVGWTHADLQTDPADALRAVAAMEGAGRVLVKGRRYGRPLADRVFTAGMSVFETVLLRRRLSDINAQPTMFPRELMDSWGDPPLDFSLDLFALYTAAERGYEIRRVPVVFAPRRFGTSSWNVDLAAKRRFIKRTVDFSLALRKQL</sequence>
<dbReference type="Pfam" id="PF00535">
    <property type="entry name" value="Glycos_transf_2"/>
    <property type="match status" value="1"/>
</dbReference>
<dbReference type="RefSeq" id="WP_369204715.1">
    <property type="nucleotide sequence ID" value="NZ_JBFNXQ010000015.1"/>
</dbReference>
<reference evidence="4 5" key="1">
    <citation type="submission" date="2024-06" db="EMBL/GenBank/DDBJ databases">
        <title>Draft genome sequence of Geodermatophilus badlandi, a novel member of the Geodermatophilaceae isolated from badland sedimentary rocks in the Red desert, Wyoming, USA.</title>
        <authorList>
            <person name="Ben Tekaya S."/>
            <person name="Nouioui I."/>
            <person name="Flores G.M."/>
            <person name="Shaal M.N."/>
            <person name="Bredoire F."/>
            <person name="Basile F."/>
            <person name="Van Diepen L."/>
            <person name="Ward N.L."/>
        </authorList>
    </citation>
    <scope>NUCLEOTIDE SEQUENCE [LARGE SCALE GENOMIC DNA]</scope>
    <source>
        <strain evidence="4 5">WL48A</strain>
    </source>
</reference>
<dbReference type="InterPro" id="IPR050256">
    <property type="entry name" value="Glycosyltransferase_2"/>
</dbReference>
<feature type="compositionally biased region" description="Polar residues" evidence="2">
    <location>
        <begin position="1"/>
        <end position="19"/>
    </location>
</feature>
<feature type="domain" description="Glycosyltransferase 2-like" evidence="3">
    <location>
        <begin position="25"/>
        <end position="154"/>
    </location>
</feature>
<evidence type="ECO:0000259" key="3">
    <source>
        <dbReference type="Pfam" id="PF00535"/>
    </source>
</evidence>
<dbReference type="Gene3D" id="3.90.550.10">
    <property type="entry name" value="Spore Coat Polysaccharide Biosynthesis Protein SpsA, Chain A"/>
    <property type="match status" value="1"/>
</dbReference>
<keyword evidence="5" id="KW-1185">Reference proteome</keyword>
<dbReference type="Proteomes" id="UP001560045">
    <property type="component" value="Unassembled WGS sequence"/>
</dbReference>
<feature type="region of interest" description="Disordered" evidence="2">
    <location>
        <begin position="1"/>
        <end position="22"/>
    </location>
</feature>
<protein>
    <submittedName>
        <fullName evidence="4">Glycosyltransferase family 2 protein</fullName>
    </submittedName>
</protein>
<dbReference type="SUPFAM" id="SSF53448">
    <property type="entry name" value="Nucleotide-diphospho-sugar transferases"/>
    <property type="match status" value="1"/>
</dbReference>